<dbReference type="GeneID" id="108709450"/>
<dbReference type="Bgee" id="108709450">
    <property type="expression patterns" value="Expressed in pancreas and 17 other cell types or tissues"/>
</dbReference>
<gene>
    <name evidence="17 18 19 20 21" type="primary">LOC108709450</name>
</gene>
<evidence type="ECO:0000256" key="9">
    <source>
        <dbReference type="ARBA" id="ARBA00022842"/>
    </source>
</evidence>
<dbReference type="InterPro" id="IPR038772">
    <property type="entry name" value="Sph/SMPD2-like"/>
</dbReference>
<protein>
    <recommendedName>
        <fullName evidence="5">sphingomyelin phosphodiesterase</fullName>
        <ecNumber evidence="5">3.1.4.12</ecNumber>
    </recommendedName>
</protein>
<evidence type="ECO:0000256" key="13">
    <source>
        <dbReference type="ARBA" id="ARBA00023136"/>
    </source>
</evidence>
<dbReference type="PaxDb" id="8355-A0A1L8H6S6"/>
<dbReference type="RefSeq" id="XP_018104788.1">
    <property type="nucleotide sequence ID" value="XM_018249299.2"/>
</dbReference>
<dbReference type="RefSeq" id="XP_018104787.1">
    <property type="nucleotide sequence ID" value="XM_018249298.2"/>
</dbReference>
<sequence>MQPQAPVQLRIFDLNCWALRFLSKKRKERLASIGQLLSQQCYELALLQEVWSDKDYGELRDRLLDAFPYAHRFKSGVIGSGLCVFSRFPIIDCLQYQFSLNGFPYMVNHGDWFCGKAVGLVKLQAYGFLCHVYITHLHAEYCRENDCYQSHRILQSWELAQFIRHTSSNSEVVVLAGDLNMHPGDLGVKLVCEWTGLKDSYMECTEYEGPPDGCTLLPSNPFTDPQELKNFPQGIRIDYIMYKSDPGIAVSCQQVTTGSQSSISGTLLSDHEIVTATLRLQRIPGVSNVNSESLPSVLSPIFSSCCTELYTGLQTAERWSTVCQYLVIMFLLLLVLQFSTSFLSALGFECNIFPPILLTLLFLFLSSASLVLHTAEKRQLQSVIEQISLVQHRHE</sequence>
<dbReference type="InterPro" id="IPR005135">
    <property type="entry name" value="Endo/exonuclease/phosphatase"/>
</dbReference>
<feature type="transmembrane region" description="Helical" evidence="14">
    <location>
        <begin position="352"/>
        <end position="372"/>
    </location>
</feature>
<keyword evidence="8" id="KW-0378">Hydrolase</keyword>
<evidence type="ECO:0000256" key="10">
    <source>
        <dbReference type="ARBA" id="ARBA00022919"/>
    </source>
</evidence>
<evidence type="ECO:0000313" key="18">
    <source>
        <dbReference type="RefSeq" id="XP_018104787.1"/>
    </source>
</evidence>
<keyword evidence="13 14" id="KW-0472">Membrane</keyword>
<dbReference type="EC" id="3.1.4.12" evidence="5"/>
<dbReference type="GO" id="GO:0004767">
    <property type="term" value="F:sphingomyelin phosphodiesterase activity"/>
    <property type="evidence" value="ECO:0007669"/>
    <property type="project" value="UniProtKB-EC"/>
</dbReference>
<evidence type="ECO:0000256" key="14">
    <source>
        <dbReference type="SAM" id="Phobius"/>
    </source>
</evidence>
<accession>A0A1L8H6S6</accession>
<comment type="similarity">
    <text evidence="4">Belongs to the neutral sphingomyelinase family.</text>
</comment>
<dbReference type="PANTHER" id="PTHR16320:SF24">
    <property type="entry name" value="PHOSPHODIESTERASE, PUTATIVE-RELATED"/>
    <property type="match status" value="1"/>
</dbReference>
<evidence type="ECO:0000256" key="11">
    <source>
        <dbReference type="ARBA" id="ARBA00022989"/>
    </source>
</evidence>
<keyword evidence="11 14" id="KW-1133">Transmembrane helix</keyword>
<dbReference type="SUPFAM" id="SSF56219">
    <property type="entry name" value="DNase I-like"/>
    <property type="match status" value="1"/>
</dbReference>
<evidence type="ECO:0000313" key="21">
    <source>
        <dbReference type="RefSeq" id="XP_041439775.1"/>
    </source>
</evidence>
<dbReference type="STRING" id="8355.A0A1L8H6S6"/>
<reference evidence="17 18" key="1">
    <citation type="submission" date="2022-04" db="UniProtKB">
        <authorList>
            <consortium name="RefSeq"/>
        </authorList>
    </citation>
    <scope>IDENTIFICATION</scope>
    <source>
        <strain evidence="16 17">J_2021</strain>
        <tissue evidence="17 18">Erythrocytes</tissue>
    </source>
</reference>
<keyword evidence="7" id="KW-0479">Metal-binding</keyword>
<name>A0A1L8H6S6_XENLA</name>
<dbReference type="RefSeq" id="XP_041439774.1">
    <property type="nucleotide sequence ID" value="XM_041583840.1"/>
</dbReference>
<evidence type="ECO:0000313" key="20">
    <source>
        <dbReference type="RefSeq" id="XP_041439774.1"/>
    </source>
</evidence>
<evidence type="ECO:0000256" key="7">
    <source>
        <dbReference type="ARBA" id="ARBA00022723"/>
    </source>
</evidence>
<dbReference type="InterPro" id="IPR036691">
    <property type="entry name" value="Endo/exonu/phosph_ase_sf"/>
</dbReference>
<feature type="transmembrane region" description="Helical" evidence="14">
    <location>
        <begin position="325"/>
        <end position="346"/>
    </location>
</feature>
<evidence type="ECO:0000313" key="19">
    <source>
        <dbReference type="RefSeq" id="XP_018104788.1"/>
    </source>
</evidence>
<dbReference type="PANTHER" id="PTHR16320">
    <property type="entry name" value="SPHINGOMYELINASE FAMILY MEMBER"/>
    <property type="match status" value="1"/>
</dbReference>
<keyword evidence="16" id="KW-1185">Reference proteome</keyword>
<evidence type="ECO:0000256" key="5">
    <source>
        <dbReference type="ARBA" id="ARBA00012369"/>
    </source>
</evidence>
<dbReference type="GO" id="GO:0006665">
    <property type="term" value="P:sphingolipid metabolic process"/>
    <property type="evidence" value="ECO:0007669"/>
    <property type="project" value="UniProtKB-KW"/>
</dbReference>
<dbReference type="KEGG" id="xla:108709450"/>
<evidence type="ECO:0000256" key="8">
    <source>
        <dbReference type="ARBA" id="ARBA00022801"/>
    </source>
</evidence>
<dbReference type="AlphaFoldDB" id="A0A1L8H6S6"/>
<evidence type="ECO:0000259" key="15">
    <source>
        <dbReference type="Pfam" id="PF03372"/>
    </source>
</evidence>
<comment type="pathway">
    <text evidence="3">Sphingolipid metabolism.</text>
</comment>
<dbReference type="GO" id="GO:0016020">
    <property type="term" value="C:membrane"/>
    <property type="evidence" value="ECO:0007669"/>
    <property type="project" value="UniProtKB-SubCell"/>
</dbReference>
<evidence type="ECO:0000256" key="12">
    <source>
        <dbReference type="ARBA" id="ARBA00023098"/>
    </source>
</evidence>
<keyword evidence="6 14" id="KW-0812">Transmembrane</keyword>
<keyword evidence="9" id="KW-0460">Magnesium</keyword>
<dbReference type="OMA" id="AHRATEC"/>
<dbReference type="OrthoDB" id="387657at2759"/>
<comment type="pathway">
    <text evidence="2">Lipid metabolism; sphingolipid metabolism.</text>
</comment>
<evidence type="ECO:0000313" key="16">
    <source>
        <dbReference type="Proteomes" id="UP000186698"/>
    </source>
</evidence>
<proteinExistence type="inferred from homology"/>
<dbReference type="RefSeq" id="XP_041439775.1">
    <property type="nucleotide sequence ID" value="XM_041583841.1"/>
</dbReference>
<organism evidence="18">
    <name type="scientific">Xenopus laevis</name>
    <name type="common">African clawed frog</name>
    <dbReference type="NCBI Taxonomy" id="8355"/>
    <lineage>
        <taxon>Eukaryota</taxon>
        <taxon>Metazoa</taxon>
        <taxon>Chordata</taxon>
        <taxon>Craniata</taxon>
        <taxon>Vertebrata</taxon>
        <taxon>Euteleostomi</taxon>
        <taxon>Amphibia</taxon>
        <taxon>Batrachia</taxon>
        <taxon>Anura</taxon>
        <taxon>Pipoidea</taxon>
        <taxon>Pipidae</taxon>
        <taxon>Xenopodinae</taxon>
        <taxon>Xenopus</taxon>
        <taxon>Xenopus</taxon>
    </lineage>
</organism>
<evidence type="ECO:0000313" key="17">
    <source>
        <dbReference type="RefSeq" id="XP_018104786.1"/>
    </source>
</evidence>
<dbReference type="Proteomes" id="UP000186698">
    <property type="component" value="Chromosome 2S"/>
</dbReference>
<keyword evidence="10" id="KW-0746">Sphingolipid metabolism</keyword>
<evidence type="ECO:0000256" key="2">
    <source>
        <dbReference type="ARBA" id="ARBA00004760"/>
    </source>
</evidence>
<evidence type="ECO:0000256" key="3">
    <source>
        <dbReference type="ARBA" id="ARBA00004991"/>
    </source>
</evidence>
<dbReference type="Pfam" id="PF03372">
    <property type="entry name" value="Exo_endo_phos"/>
    <property type="match status" value="1"/>
</dbReference>
<comment type="subcellular location">
    <subcellularLocation>
        <location evidence="1">Membrane</location>
        <topology evidence="1">Multi-pass membrane protein</topology>
    </subcellularLocation>
</comment>
<dbReference type="GO" id="GO:0046872">
    <property type="term" value="F:metal ion binding"/>
    <property type="evidence" value="ECO:0007669"/>
    <property type="project" value="UniProtKB-KW"/>
</dbReference>
<evidence type="ECO:0000256" key="6">
    <source>
        <dbReference type="ARBA" id="ARBA00022692"/>
    </source>
</evidence>
<keyword evidence="12" id="KW-0443">Lipid metabolism</keyword>
<dbReference type="GO" id="GO:0004620">
    <property type="term" value="F:phospholipase activity"/>
    <property type="evidence" value="ECO:0000318"/>
    <property type="project" value="GO_Central"/>
</dbReference>
<dbReference type="FunFam" id="3.60.10.10:FF:000181">
    <property type="entry name" value="Sphingomyelin phosphodiesterase 2"/>
    <property type="match status" value="1"/>
</dbReference>
<dbReference type="RefSeq" id="XP_018104786.1">
    <property type="nucleotide sequence ID" value="XM_018249297.2"/>
</dbReference>
<evidence type="ECO:0000256" key="4">
    <source>
        <dbReference type="ARBA" id="ARBA00006335"/>
    </source>
</evidence>
<evidence type="ECO:0000256" key="1">
    <source>
        <dbReference type="ARBA" id="ARBA00004141"/>
    </source>
</evidence>
<dbReference type="Gene3D" id="3.60.10.10">
    <property type="entry name" value="Endonuclease/exonuclease/phosphatase"/>
    <property type="match status" value="1"/>
</dbReference>
<feature type="domain" description="Endonuclease/exonuclease/phosphatase" evidence="15">
    <location>
        <begin position="15"/>
        <end position="271"/>
    </location>
</feature>